<sequence length="280" mass="31524">MPDILNVDTEPTKPAQTPAPPTEPSGWMSADGEIRDSAPENIRTLMEKKKWTNINQIVDGYGELEKFKGAGEHLVIPEAEDVEGWDKIRTQLGWVGSADKYEFTYDGDVSIGDELIGQFKEYANQRRWSQKEFEETVRFQLDAVAAQTEAYNVQTREREQENILAMKNKWGEANYDSTFRGIEATAQKLGVLEFFRKLNIDKEPEIVNMLITINSSDAEDIITPSTPPAATKTPLEELSEIKTSKAFLEKFNPEHKACMARFMELNMIVANAGQGSAPRA</sequence>
<comment type="caution">
    <text evidence="2">The sequence shown here is derived from an EMBL/GenBank/DDBJ whole genome shotgun (WGS) entry which is preliminary data.</text>
</comment>
<dbReference type="EMBL" id="LAZR01000302">
    <property type="protein sequence ID" value="KKN75863.1"/>
    <property type="molecule type" value="Genomic_DNA"/>
</dbReference>
<gene>
    <name evidence="2" type="ORF">LCGC14_0375710</name>
</gene>
<dbReference type="AlphaFoldDB" id="A0A0F9WCF4"/>
<accession>A0A0F9WCF4</accession>
<reference evidence="2" key="1">
    <citation type="journal article" date="2015" name="Nature">
        <title>Complex archaea that bridge the gap between prokaryotes and eukaryotes.</title>
        <authorList>
            <person name="Spang A."/>
            <person name="Saw J.H."/>
            <person name="Jorgensen S.L."/>
            <person name="Zaremba-Niedzwiedzka K."/>
            <person name="Martijn J."/>
            <person name="Lind A.E."/>
            <person name="van Eijk R."/>
            <person name="Schleper C."/>
            <person name="Guy L."/>
            <person name="Ettema T.J."/>
        </authorList>
    </citation>
    <scope>NUCLEOTIDE SEQUENCE</scope>
</reference>
<evidence type="ECO:0000256" key="1">
    <source>
        <dbReference type="SAM" id="MobiDB-lite"/>
    </source>
</evidence>
<feature type="region of interest" description="Disordered" evidence="1">
    <location>
        <begin position="1"/>
        <end position="34"/>
    </location>
</feature>
<evidence type="ECO:0000313" key="2">
    <source>
        <dbReference type="EMBL" id="KKN75863.1"/>
    </source>
</evidence>
<proteinExistence type="predicted"/>
<protein>
    <submittedName>
        <fullName evidence="2">Uncharacterized protein</fullName>
    </submittedName>
</protein>
<name>A0A0F9WCF4_9ZZZZ</name>
<organism evidence="2">
    <name type="scientific">marine sediment metagenome</name>
    <dbReference type="NCBI Taxonomy" id="412755"/>
    <lineage>
        <taxon>unclassified sequences</taxon>
        <taxon>metagenomes</taxon>
        <taxon>ecological metagenomes</taxon>
    </lineage>
</organism>